<feature type="binding site" evidence="3">
    <location>
        <begin position="7"/>
        <end position="20"/>
    </location>
    <ligand>
        <name>ATP</name>
        <dbReference type="ChEBI" id="CHEBI:30616"/>
    </ligand>
</feature>
<comment type="similarity">
    <text evidence="3">Belongs to the TmcAL family.</text>
</comment>
<comment type="caution">
    <text evidence="4">The sequence shown here is derived from an EMBL/GenBank/DDBJ whole genome shotgun (WGS) entry which is preliminary data.</text>
</comment>
<keyword evidence="3" id="KW-0963">Cytoplasm</keyword>
<comment type="function">
    <text evidence="3">Catalyzes the formation of N(4)-acetylcytidine (ac(4)C) at the wobble position of elongator tRNA(Met), using acetate and ATP as substrates. First activates an acetate ion to form acetyladenylate (Ac-AMP) and then transfers the acetyl group to tRNA to form ac(4)C34.</text>
</comment>
<keyword evidence="3" id="KW-0547">Nucleotide-binding</keyword>
<accession>A0ABW4YMF4</accession>
<reference evidence="5" key="1">
    <citation type="journal article" date="2019" name="Int. J. Syst. Evol. Microbiol.">
        <title>The Global Catalogue of Microorganisms (GCM) 10K type strain sequencing project: providing services to taxonomists for standard genome sequencing and annotation.</title>
        <authorList>
            <consortium name="The Broad Institute Genomics Platform"/>
            <consortium name="The Broad Institute Genome Sequencing Center for Infectious Disease"/>
            <person name="Wu L."/>
            <person name="Ma J."/>
        </authorList>
    </citation>
    <scope>NUCLEOTIDE SEQUENCE [LARGE SCALE GENOMIC DNA]</scope>
    <source>
        <strain evidence="5">GH52</strain>
    </source>
</reference>
<dbReference type="HAMAP" id="MF_01539">
    <property type="entry name" value="TmcAL"/>
    <property type="match status" value="1"/>
</dbReference>
<dbReference type="Pfam" id="PF05636">
    <property type="entry name" value="HIGH_NTase1"/>
    <property type="match status" value="1"/>
</dbReference>
<feature type="binding site" evidence="3">
    <location>
        <position position="168"/>
    </location>
    <ligand>
        <name>ATP</name>
        <dbReference type="ChEBI" id="CHEBI:30616"/>
    </ligand>
</feature>
<evidence type="ECO:0000256" key="2">
    <source>
        <dbReference type="ARBA" id="ARBA00022694"/>
    </source>
</evidence>
<dbReference type="EC" id="6.3.4.-" evidence="3"/>
<keyword evidence="3" id="KW-0067">ATP-binding</keyword>
<comment type="catalytic activity">
    <reaction evidence="3">
        <text>cytidine(34) in elongator tRNA(Met) + acetate + ATP = N(4)-acetylcytidine(34) in elongator tRNA(Met) + AMP + diphosphate</text>
        <dbReference type="Rhea" id="RHEA:58144"/>
        <dbReference type="Rhea" id="RHEA-COMP:10693"/>
        <dbReference type="Rhea" id="RHEA-COMP:10694"/>
        <dbReference type="ChEBI" id="CHEBI:30089"/>
        <dbReference type="ChEBI" id="CHEBI:30616"/>
        <dbReference type="ChEBI" id="CHEBI:33019"/>
        <dbReference type="ChEBI" id="CHEBI:74900"/>
        <dbReference type="ChEBI" id="CHEBI:82748"/>
        <dbReference type="ChEBI" id="CHEBI:456215"/>
    </reaction>
</comment>
<evidence type="ECO:0000256" key="3">
    <source>
        <dbReference type="HAMAP-Rule" id="MF_01539"/>
    </source>
</evidence>
<keyword evidence="3" id="KW-0694">RNA-binding</keyword>
<evidence type="ECO:0000313" key="5">
    <source>
        <dbReference type="Proteomes" id="UP001597362"/>
    </source>
</evidence>
<dbReference type="NCBIfam" id="NF010191">
    <property type="entry name" value="PRK13670.1"/>
    <property type="match status" value="1"/>
</dbReference>
<dbReference type="Gene3D" id="3.40.50.620">
    <property type="entry name" value="HUPs"/>
    <property type="match status" value="1"/>
</dbReference>
<feature type="binding site" evidence="3">
    <location>
        <position position="102"/>
    </location>
    <ligand>
        <name>ATP</name>
        <dbReference type="ChEBI" id="CHEBI:30616"/>
    </ligand>
</feature>
<dbReference type="PANTHER" id="PTHR37825:SF1">
    <property type="entry name" value="TRNA(MET) CYTIDINE ACETATE LIGASE"/>
    <property type="match status" value="1"/>
</dbReference>
<dbReference type="PANTHER" id="PTHR37825">
    <property type="entry name" value="TRNA(MET) CYTIDINE ACETATE LIGASE"/>
    <property type="match status" value="1"/>
</dbReference>
<comment type="caution">
    <text evidence="3">Lacks conserved residue(s) required for the propagation of feature annotation.</text>
</comment>
<dbReference type="InterPro" id="IPR008513">
    <property type="entry name" value="tRNA(Met)_cyd_acetate_ligase"/>
</dbReference>
<comment type="subcellular location">
    <subcellularLocation>
        <location evidence="3">Cytoplasm</location>
    </subcellularLocation>
</comment>
<keyword evidence="1 3" id="KW-0436">Ligase</keyword>
<proteinExistence type="inferred from homology"/>
<keyword evidence="3" id="KW-0820">tRNA-binding</keyword>
<dbReference type="EMBL" id="JBHUHO010000032">
    <property type="protein sequence ID" value="MFD2116871.1"/>
    <property type="molecule type" value="Genomic_DNA"/>
</dbReference>
<dbReference type="Proteomes" id="UP001597362">
    <property type="component" value="Unassembled WGS sequence"/>
</dbReference>
<dbReference type="SUPFAM" id="SSF52374">
    <property type="entry name" value="Nucleotidylyl transferase"/>
    <property type="match status" value="1"/>
</dbReference>
<organism evidence="4 5">
    <name type="scientific">Paenibacillus yanchengensis</name>
    <dbReference type="NCBI Taxonomy" id="2035833"/>
    <lineage>
        <taxon>Bacteria</taxon>
        <taxon>Bacillati</taxon>
        <taxon>Bacillota</taxon>
        <taxon>Bacilli</taxon>
        <taxon>Bacillales</taxon>
        <taxon>Paenibacillaceae</taxon>
        <taxon>Paenibacillus</taxon>
    </lineage>
</organism>
<keyword evidence="2 3" id="KW-0819">tRNA processing</keyword>
<evidence type="ECO:0000313" key="4">
    <source>
        <dbReference type="EMBL" id="MFD2116871.1"/>
    </source>
</evidence>
<name>A0ABW4YMF4_9BACL</name>
<gene>
    <name evidence="3" type="primary">tmcAL</name>
    <name evidence="4" type="ORF">ACFSJH_14175</name>
</gene>
<evidence type="ECO:0000256" key="1">
    <source>
        <dbReference type="ARBA" id="ARBA00022598"/>
    </source>
</evidence>
<keyword evidence="5" id="KW-1185">Reference proteome</keyword>
<sequence length="432" mass="48430">MRTVGLIVEYNPFHHGHLHHLQQAQQISGAEAVVAVMSGNFLQRGEPAIVDKWARTEMALAAGCDLVIELPVAYATQAAEWFAYGAISLLEATGVVDSFCFGTESGELAPLLAASELLSDEPSSFKQSLKQLLQTGQNYPAAYSEALRQHLHTIYGNTYSAFDFAQPNHTLGLHYLIAQRRINATMQPFTIARQKAQFHDNTLSDTSIASATAIRQQLLDLSTSALDSATSSNASLLTERLQSIAPYIPTTSLNILQQQFQLNAAPVTWEQCYPALLQRLMLIDKTELSTIHEWTEGLESRLFNIITTSTPASFTQLLQSLKTKRYTQTKLQRALLAVLLQHYKHDFTRENLQSGIRYIRVLGFSQKGRQLLKKMRVHAKLPVLQNTIVEQPSSYLTLDIQASNLYELLKSNTIADKKFYRDYKQKPVMLLT</sequence>
<feature type="binding site" evidence="3">
    <location>
        <position position="193"/>
    </location>
    <ligand>
        <name>ATP</name>
        <dbReference type="ChEBI" id="CHEBI:30616"/>
    </ligand>
</feature>
<protein>
    <recommendedName>
        <fullName evidence="3">tRNA(Met) cytidine acetate ligase</fullName>
        <ecNumber evidence="3">6.3.4.-</ecNumber>
    </recommendedName>
</protein>
<dbReference type="InterPro" id="IPR014729">
    <property type="entry name" value="Rossmann-like_a/b/a_fold"/>
</dbReference>
<dbReference type="RefSeq" id="WP_377773474.1">
    <property type="nucleotide sequence ID" value="NZ_JBHUHO010000032.1"/>
</dbReference>